<organism evidence="1 2">
    <name type="scientific">Pistacia atlantica</name>
    <dbReference type="NCBI Taxonomy" id="434234"/>
    <lineage>
        <taxon>Eukaryota</taxon>
        <taxon>Viridiplantae</taxon>
        <taxon>Streptophyta</taxon>
        <taxon>Embryophyta</taxon>
        <taxon>Tracheophyta</taxon>
        <taxon>Spermatophyta</taxon>
        <taxon>Magnoliopsida</taxon>
        <taxon>eudicotyledons</taxon>
        <taxon>Gunneridae</taxon>
        <taxon>Pentapetalae</taxon>
        <taxon>rosids</taxon>
        <taxon>malvids</taxon>
        <taxon>Sapindales</taxon>
        <taxon>Anacardiaceae</taxon>
        <taxon>Pistacia</taxon>
    </lineage>
</organism>
<name>A0ACC1A0S1_9ROSI</name>
<comment type="caution">
    <text evidence="1">The sequence shown here is derived from an EMBL/GenBank/DDBJ whole genome shotgun (WGS) entry which is preliminary data.</text>
</comment>
<dbReference type="Proteomes" id="UP001164250">
    <property type="component" value="Chromosome 13"/>
</dbReference>
<reference evidence="2" key="1">
    <citation type="journal article" date="2023" name="G3 (Bethesda)">
        <title>Genome assembly and association tests identify interacting loci associated with vigor, precocity, and sex in interspecific pistachio rootstocks.</title>
        <authorList>
            <person name="Palmer W."/>
            <person name="Jacygrad E."/>
            <person name="Sagayaradj S."/>
            <person name="Cavanaugh K."/>
            <person name="Han R."/>
            <person name="Bertier L."/>
            <person name="Beede B."/>
            <person name="Kafkas S."/>
            <person name="Golino D."/>
            <person name="Preece J."/>
            <person name="Michelmore R."/>
        </authorList>
    </citation>
    <scope>NUCLEOTIDE SEQUENCE [LARGE SCALE GENOMIC DNA]</scope>
</reference>
<proteinExistence type="predicted"/>
<dbReference type="EMBL" id="CM047909">
    <property type="protein sequence ID" value="KAJ0080412.1"/>
    <property type="molecule type" value="Genomic_DNA"/>
</dbReference>
<keyword evidence="2" id="KW-1185">Reference proteome</keyword>
<evidence type="ECO:0000313" key="2">
    <source>
        <dbReference type="Proteomes" id="UP001164250"/>
    </source>
</evidence>
<evidence type="ECO:0000313" key="1">
    <source>
        <dbReference type="EMBL" id="KAJ0080412.1"/>
    </source>
</evidence>
<gene>
    <name evidence="1" type="ORF">Patl1_22359</name>
</gene>
<sequence>MVIKQVLDKIADSGRASPSEVPQKAKKLSLLEDFQQRLQVILCHLATEFLGQWGNGSYSGTIVLIERAIINVKNWLVFSLQQGNWKAKMNQGNRESFRFRIRSTWDTYEKANGDGLRGPTTPYDV</sequence>
<accession>A0ACC1A0S1</accession>
<protein>
    <submittedName>
        <fullName evidence="1">Uncharacterized protein</fullName>
    </submittedName>
</protein>